<organism evidence="3 4">
    <name type="scientific">Albula glossodonta</name>
    <name type="common">roundjaw bonefish</name>
    <dbReference type="NCBI Taxonomy" id="121402"/>
    <lineage>
        <taxon>Eukaryota</taxon>
        <taxon>Metazoa</taxon>
        <taxon>Chordata</taxon>
        <taxon>Craniata</taxon>
        <taxon>Vertebrata</taxon>
        <taxon>Euteleostomi</taxon>
        <taxon>Actinopterygii</taxon>
        <taxon>Neopterygii</taxon>
        <taxon>Teleostei</taxon>
        <taxon>Albuliformes</taxon>
        <taxon>Albulidae</taxon>
        <taxon>Albula</taxon>
    </lineage>
</organism>
<feature type="region of interest" description="Disordered" evidence="1">
    <location>
        <begin position="116"/>
        <end position="135"/>
    </location>
</feature>
<comment type="caution">
    <text evidence="3">The sequence shown here is derived from an EMBL/GenBank/DDBJ whole genome shotgun (WGS) entry which is preliminary data.</text>
</comment>
<feature type="compositionally biased region" description="Polar residues" evidence="1">
    <location>
        <begin position="116"/>
        <end position="125"/>
    </location>
</feature>
<keyword evidence="2" id="KW-0812">Transmembrane</keyword>
<proteinExistence type="predicted"/>
<reference evidence="3" key="1">
    <citation type="thesis" date="2021" institute="BYU ScholarsArchive" country="Provo, UT, USA">
        <title>Applications of and Algorithms for Genome Assembly and Genomic Analyses with an Emphasis on Marine Teleosts.</title>
        <authorList>
            <person name="Pickett B.D."/>
        </authorList>
    </citation>
    <scope>NUCLEOTIDE SEQUENCE</scope>
    <source>
        <strain evidence="3">HI-2016</strain>
    </source>
</reference>
<keyword evidence="2" id="KW-1133">Transmembrane helix</keyword>
<sequence length="263" mass="28699">MAVLSPAALMMDELNPYTKISPALVSERQSAGAVMGIIFLLLLIMAMLSLFVWHRQRQSEKSHDMPSVSYTPALGISSTDYTLSDAAQTGVSTSASSHCFANPSYHTLAITQRHANSLDGQTTMKPKSKKGDRSSSEWRAYCNLKDLGQCPPVTCLPPPYLGHMRQWNASTLLMLLAFLDGKEGLLGGAELGPKGRDGALLNRERGKPSMQNRSAPPGIARALLHPESERGSEKKREITRDVERGELQITVHCRLCGSTESSF</sequence>
<evidence type="ECO:0000313" key="4">
    <source>
        <dbReference type="Proteomes" id="UP000824540"/>
    </source>
</evidence>
<evidence type="ECO:0000256" key="2">
    <source>
        <dbReference type="SAM" id="Phobius"/>
    </source>
</evidence>
<feature type="region of interest" description="Disordered" evidence="1">
    <location>
        <begin position="204"/>
        <end position="238"/>
    </location>
</feature>
<evidence type="ECO:0000256" key="1">
    <source>
        <dbReference type="SAM" id="MobiDB-lite"/>
    </source>
</evidence>
<dbReference type="OrthoDB" id="409374at2759"/>
<dbReference type="EMBL" id="JAFBMS010000005">
    <property type="protein sequence ID" value="KAG9352089.1"/>
    <property type="molecule type" value="Genomic_DNA"/>
</dbReference>
<feature type="compositionally biased region" description="Basic and acidic residues" evidence="1">
    <location>
        <begin position="224"/>
        <end position="238"/>
    </location>
</feature>
<gene>
    <name evidence="3" type="ORF">JZ751_020502</name>
</gene>
<feature type="transmembrane region" description="Helical" evidence="2">
    <location>
        <begin position="31"/>
        <end position="53"/>
    </location>
</feature>
<keyword evidence="2" id="KW-0472">Membrane</keyword>
<keyword evidence="4" id="KW-1185">Reference proteome</keyword>
<protein>
    <submittedName>
        <fullName evidence="3">Uncharacterized protein</fullName>
    </submittedName>
</protein>
<accession>A0A8T2PIS7</accession>
<dbReference type="AlphaFoldDB" id="A0A8T2PIS7"/>
<name>A0A8T2PIS7_9TELE</name>
<evidence type="ECO:0000313" key="3">
    <source>
        <dbReference type="EMBL" id="KAG9352089.1"/>
    </source>
</evidence>
<dbReference type="Proteomes" id="UP000824540">
    <property type="component" value="Unassembled WGS sequence"/>
</dbReference>